<name>A0A919S3D3_9CLOT</name>
<keyword evidence="2" id="KW-1185">Reference proteome</keyword>
<accession>A0A919S3D3</accession>
<comment type="caution">
    <text evidence="1">The sequence shown here is derived from an EMBL/GenBank/DDBJ whole genome shotgun (WGS) entry which is preliminary data.</text>
</comment>
<dbReference type="Proteomes" id="UP000679179">
    <property type="component" value="Unassembled WGS sequence"/>
</dbReference>
<dbReference type="RefSeq" id="WP_212905293.1">
    <property type="nucleotide sequence ID" value="NZ_BOPZ01000047.1"/>
</dbReference>
<dbReference type="EMBL" id="BOPZ01000047">
    <property type="protein sequence ID" value="GIM30626.1"/>
    <property type="molecule type" value="Genomic_DNA"/>
</dbReference>
<dbReference type="AlphaFoldDB" id="A0A919S3D3"/>
<evidence type="ECO:0000313" key="1">
    <source>
        <dbReference type="EMBL" id="GIM30626.1"/>
    </source>
</evidence>
<reference evidence="1" key="1">
    <citation type="submission" date="2021-03" db="EMBL/GenBank/DDBJ databases">
        <title>Taxonomic study of Clostridium polyendosporum from meadow-gley soil under rice.</title>
        <authorList>
            <person name="Kobayashi H."/>
            <person name="Tanizawa Y."/>
            <person name="Yagura M."/>
        </authorList>
    </citation>
    <scope>NUCLEOTIDE SEQUENCE</scope>
    <source>
        <strain evidence="1">JCM 30710</strain>
    </source>
</reference>
<gene>
    <name evidence="1" type="ORF">CPJCM30710_32920</name>
</gene>
<protein>
    <submittedName>
        <fullName evidence="1">Uncharacterized protein</fullName>
    </submittedName>
</protein>
<proteinExistence type="predicted"/>
<evidence type="ECO:0000313" key="2">
    <source>
        <dbReference type="Proteomes" id="UP000679179"/>
    </source>
</evidence>
<sequence>MKIDGFFNTKIEGAKIKKVGIYFSRFGILKVYNIEEIISKKESNELKEWLVEQCKH</sequence>
<organism evidence="1 2">
    <name type="scientific">Clostridium polyendosporum</name>
    <dbReference type="NCBI Taxonomy" id="69208"/>
    <lineage>
        <taxon>Bacteria</taxon>
        <taxon>Bacillati</taxon>
        <taxon>Bacillota</taxon>
        <taxon>Clostridia</taxon>
        <taxon>Eubacteriales</taxon>
        <taxon>Clostridiaceae</taxon>
        <taxon>Clostridium</taxon>
    </lineage>
</organism>